<evidence type="ECO:0000256" key="1">
    <source>
        <dbReference type="SAM" id="Phobius"/>
    </source>
</evidence>
<comment type="caution">
    <text evidence="2">The sequence shown here is derived from an EMBL/GenBank/DDBJ whole genome shotgun (WGS) entry which is preliminary data.</text>
</comment>
<keyword evidence="3" id="KW-1185">Reference proteome</keyword>
<sequence length="65" mass="7216">MSIWRSYRTLSTRTRLIIGGGIMAYAGFGLIASDKAEQALGLVPTEQDKQRLQDAWPKIHAIDKA</sequence>
<dbReference type="AlphaFoldDB" id="A0AAV9JGU7"/>
<dbReference type="EMBL" id="JAVFHQ010000027">
    <property type="protein sequence ID" value="KAK4544074.1"/>
    <property type="molecule type" value="Genomic_DNA"/>
</dbReference>
<feature type="transmembrane region" description="Helical" evidence="1">
    <location>
        <begin position="12"/>
        <end position="32"/>
    </location>
</feature>
<keyword evidence="1" id="KW-0472">Membrane</keyword>
<evidence type="ECO:0000313" key="2">
    <source>
        <dbReference type="EMBL" id="KAK4544074.1"/>
    </source>
</evidence>
<protein>
    <submittedName>
        <fullName evidence="2">Uncharacterized protein</fullName>
    </submittedName>
</protein>
<accession>A0AAV9JGU7</accession>
<proteinExistence type="predicted"/>
<reference evidence="2 3" key="1">
    <citation type="submission" date="2021-11" db="EMBL/GenBank/DDBJ databases">
        <title>Black yeast isolated from Biological Soil Crust.</title>
        <authorList>
            <person name="Kurbessoian T."/>
        </authorList>
    </citation>
    <scope>NUCLEOTIDE SEQUENCE [LARGE SCALE GENOMIC DNA]</scope>
    <source>
        <strain evidence="2 3">CCFEE 5522</strain>
    </source>
</reference>
<keyword evidence="1" id="KW-1133">Transmembrane helix</keyword>
<name>A0AAV9JGU7_9PEZI</name>
<evidence type="ECO:0000313" key="3">
    <source>
        <dbReference type="Proteomes" id="UP001324427"/>
    </source>
</evidence>
<organism evidence="2 3">
    <name type="scientific">Oleoguttula mirabilis</name>
    <dbReference type="NCBI Taxonomy" id="1507867"/>
    <lineage>
        <taxon>Eukaryota</taxon>
        <taxon>Fungi</taxon>
        <taxon>Dikarya</taxon>
        <taxon>Ascomycota</taxon>
        <taxon>Pezizomycotina</taxon>
        <taxon>Dothideomycetes</taxon>
        <taxon>Dothideomycetidae</taxon>
        <taxon>Mycosphaerellales</taxon>
        <taxon>Teratosphaeriaceae</taxon>
        <taxon>Oleoguttula</taxon>
    </lineage>
</organism>
<gene>
    <name evidence="2" type="ORF">LTR36_004572</name>
</gene>
<keyword evidence="1" id="KW-0812">Transmembrane</keyword>
<dbReference type="Proteomes" id="UP001324427">
    <property type="component" value="Unassembled WGS sequence"/>
</dbReference>